<dbReference type="OrthoDB" id="1748676at2759"/>
<dbReference type="AlphaFoldDB" id="A0A7J6W1H8"/>
<proteinExistence type="predicted"/>
<gene>
    <name evidence="1" type="ORF">FRX31_019606</name>
</gene>
<protein>
    <submittedName>
        <fullName evidence="1">Uncharacterized protein</fullName>
    </submittedName>
</protein>
<dbReference type="EMBL" id="JABWDY010023596">
    <property type="protein sequence ID" value="KAF5190807.1"/>
    <property type="molecule type" value="Genomic_DNA"/>
</dbReference>
<dbReference type="Gene3D" id="2.30.42.10">
    <property type="match status" value="1"/>
</dbReference>
<name>A0A7J6W1H8_THATH</name>
<comment type="caution">
    <text evidence="1">The sequence shown here is derived from an EMBL/GenBank/DDBJ whole genome shotgun (WGS) entry which is preliminary data.</text>
</comment>
<dbReference type="SUPFAM" id="SSF50156">
    <property type="entry name" value="PDZ domain-like"/>
    <property type="match status" value="1"/>
</dbReference>
<accession>A0A7J6W1H8</accession>
<sequence length="114" mass="12940">MTNFYAAHLSKIEAVVKTYPDICEGVFVEKVVRDSLAHLGGVWPDDVIVECDGQALWEMIWDNTRSLVQLGLIRKVEERVERVSLALAVLEKNPNELNSWTLPEQCMVVVDSLR</sequence>
<dbReference type="InterPro" id="IPR036034">
    <property type="entry name" value="PDZ_sf"/>
</dbReference>
<organism evidence="1 2">
    <name type="scientific">Thalictrum thalictroides</name>
    <name type="common">Rue-anemone</name>
    <name type="synonym">Anemone thalictroides</name>
    <dbReference type="NCBI Taxonomy" id="46969"/>
    <lineage>
        <taxon>Eukaryota</taxon>
        <taxon>Viridiplantae</taxon>
        <taxon>Streptophyta</taxon>
        <taxon>Embryophyta</taxon>
        <taxon>Tracheophyta</taxon>
        <taxon>Spermatophyta</taxon>
        <taxon>Magnoliopsida</taxon>
        <taxon>Ranunculales</taxon>
        <taxon>Ranunculaceae</taxon>
        <taxon>Thalictroideae</taxon>
        <taxon>Thalictrum</taxon>
    </lineage>
</organism>
<dbReference type="PANTHER" id="PTHR47389:SF4">
    <property type="entry name" value="OS09G0436400 PROTEIN"/>
    <property type="match status" value="1"/>
</dbReference>
<evidence type="ECO:0000313" key="2">
    <source>
        <dbReference type="Proteomes" id="UP000554482"/>
    </source>
</evidence>
<evidence type="ECO:0000313" key="1">
    <source>
        <dbReference type="EMBL" id="KAF5190807.1"/>
    </source>
</evidence>
<dbReference type="PANTHER" id="PTHR47389">
    <property type="entry name" value="OS09G0436400 PROTEIN"/>
    <property type="match status" value="1"/>
</dbReference>
<keyword evidence="2" id="KW-1185">Reference proteome</keyword>
<dbReference type="Proteomes" id="UP000554482">
    <property type="component" value="Unassembled WGS sequence"/>
</dbReference>
<reference evidence="1 2" key="1">
    <citation type="submission" date="2020-06" db="EMBL/GenBank/DDBJ databases">
        <title>Transcriptomic and genomic resources for Thalictrum thalictroides and T. hernandezii: Facilitating candidate gene discovery in an emerging model plant lineage.</title>
        <authorList>
            <person name="Arias T."/>
            <person name="Riano-Pachon D.M."/>
            <person name="Di Stilio V.S."/>
        </authorList>
    </citation>
    <scope>NUCLEOTIDE SEQUENCE [LARGE SCALE GENOMIC DNA]</scope>
    <source>
        <strain evidence="2">cv. WT478/WT964</strain>
        <tissue evidence="1">Leaves</tissue>
    </source>
</reference>